<evidence type="ECO:0000313" key="20">
    <source>
        <dbReference type="EMBL" id="PAA91279.1"/>
    </source>
</evidence>
<evidence type="ECO:0000256" key="16">
    <source>
        <dbReference type="SAM" id="Phobius"/>
    </source>
</evidence>
<evidence type="ECO:0000256" key="3">
    <source>
        <dbReference type="ARBA" id="ARBA00005847"/>
    </source>
</evidence>
<feature type="domain" description="EGF-like" evidence="18">
    <location>
        <begin position="523"/>
        <end position="561"/>
    </location>
</feature>
<feature type="disulfide bond" evidence="13">
    <location>
        <begin position="511"/>
        <end position="520"/>
    </location>
</feature>
<evidence type="ECO:0000256" key="1">
    <source>
        <dbReference type="ARBA" id="ARBA00004496"/>
    </source>
</evidence>
<evidence type="ECO:0000256" key="9">
    <source>
        <dbReference type="ARBA" id="ARBA00022737"/>
    </source>
</evidence>
<dbReference type="CDD" id="cd00054">
    <property type="entry name" value="EGF_CA"/>
    <property type="match status" value="9"/>
</dbReference>
<feature type="transmembrane region" description="Helical" evidence="16">
    <location>
        <begin position="578"/>
        <end position="603"/>
    </location>
</feature>
<dbReference type="InterPro" id="IPR000152">
    <property type="entry name" value="EGF-type_Asp/Asn_hydroxyl_site"/>
</dbReference>
<keyword evidence="15 16" id="KW-0472">Membrane</keyword>
<feature type="domain" description="EGF-like" evidence="18">
    <location>
        <begin position="369"/>
        <end position="405"/>
    </location>
</feature>
<dbReference type="PANTHER" id="PTHR12916">
    <property type="entry name" value="CYTOCHROME C OXIDASE POLYPEPTIDE VIC-2"/>
    <property type="match status" value="1"/>
</dbReference>
<dbReference type="PROSITE" id="PS01186">
    <property type="entry name" value="EGF_2"/>
    <property type="match status" value="5"/>
</dbReference>
<evidence type="ECO:0000256" key="2">
    <source>
        <dbReference type="ARBA" id="ARBA00004613"/>
    </source>
</evidence>
<evidence type="ECO:0000256" key="15">
    <source>
        <dbReference type="RuleBase" id="RU280815"/>
    </source>
</evidence>
<feature type="disulfide bond" evidence="13">
    <location>
        <begin position="551"/>
        <end position="560"/>
    </location>
</feature>
<feature type="signal peptide" evidence="17">
    <location>
        <begin position="1"/>
        <end position="17"/>
    </location>
</feature>
<keyword evidence="15 16" id="KW-0812">Transmembrane</keyword>
<name>A0A267H165_9PLAT</name>
<keyword evidence="4 15" id="KW-0217">Developmental protein</keyword>
<evidence type="ECO:0000256" key="4">
    <source>
        <dbReference type="ARBA" id="ARBA00022473"/>
    </source>
</evidence>
<feature type="disulfide bond" evidence="14">
    <location>
        <begin position="166"/>
        <end position="175"/>
    </location>
</feature>
<dbReference type="FunFam" id="2.10.25.10:FF:000151">
    <property type="entry name" value="FAT atypical cadherin 4"/>
    <property type="match status" value="1"/>
</dbReference>
<evidence type="ECO:0000256" key="13">
    <source>
        <dbReference type="PROSITE-ProRule" id="PRU00076"/>
    </source>
</evidence>
<accession>A0A267H165</accession>
<dbReference type="Pfam" id="PF12661">
    <property type="entry name" value="hEGF"/>
    <property type="match status" value="1"/>
</dbReference>
<dbReference type="SUPFAM" id="SSF57184">
    <property type="entry name" value="Growth factor receptor domain"/>
    <property type="match status" value="3"/>
</dbReference>
<gene>
    <name evidence="20" type="ORF">BOX15_Mlig004040g1</name>
</gene>
<feature type="domain" description="DSL" evidence="19">
    <location>
        <begin position="164"/>
        <end position="209"/>
    </location>
</feature>
<feature type="disulfide bond" evidence="13">
    <location>
        <begin position="433"/>
        <end position="442"/>
    </location>
</feature>
<dbReference type="Proteomes" id="UP000215902">
    <property type="component" value="Unassembled WGS sequence"/>
</dbReference>
<feature type="disulfide bond" evidence="13">
    <location>
        <begin position="395"/>
        <end position="404"/>
    </location>
</feature>
<dbReference type="InterPro" id="IPR049883">
    <property type="entry name" value="NOTCH1_EGF-like"/>
</dbReference>
<comment type="subcellular location">
    <subcellularLocation>
        <location evidence="1">Cytoplasm</location>
    </subcellularLocation>
    <subcellularLocation>
        <location evidence="15">Membrane</location>
        <topology evidence="15">Single-pass type I membrane protein</topology>
    </subcellularLocation>
    <subcellularLocation>
        <location evidence="2">Secreted</location>
    </subcellularLocation>
</comment>
<dbReference type="SUPFAM" id="SSF57196">
    <property type="entry name" value="EGF/Laminin"/>
    <property type="match status" value="1"/>
</dbReference>
<dbReference type="Gene3D" id="2.10.25.10">
    <property type="entry name" value="Laminin"/>
    <property type="match status" value="9"/>
</dbReference>
<keyword evidence="7 13" id="KW-0245">EGF-like domain</keyword>
<keyword evidence="8 15" id="KW-0732">Signal</keyword>
<dbReference type="GO" id="GO:0007219">
    <property type="term" value="P:Notch signaling pathway"/>
    <property type="evidence" value="ECO:0007669"/>
    <property type="project" value="TreeGrafter"/>
</dbReference>
<feature type="disulfide bond" evidence="13">
    <location>
        <begin position="357"/>
        <end position="366"/>
    </location>
</feature>
<feature type="chain" id="PRO_5013193244" description="Delta-like protein" evidence="17">
    <location>
        <begin position="18"/>
        <end position="648"/>
    </location>
</feature>
<protein>
    <recommendedName>
        <fullName evidence="15">Delta-like protein</fullName>
    </recommendedName>
</protein>
<proteinExistence type="inferred from homology"/>
<sequence>MICQLFLLLIGASVVNSNGYMTLRFLSYINHDSRCQDGTYCDPFGLTYVGDKCDPQLRLMADRSVPGGNGLFDYQQLSVYWDTETINFGSRFGEISNPVIIAMNFQNHGHIYVTVLAVDKDPTPPDDPMDTFSAALVARADKVKRRVEMLSQPTNHKLSIEYWYSCHANYYGLDCNTFCQPQNDNVRGHYSCSSEGAKMCFTGWTGADCTQPDPCNPSPCLNGATCSNVGGVASCSCPSGFTGSRCETDIDECKAVDSPCLNNATCENTIGSFHCKCSLSFTGERCETDVNECDRETSVCLNHGTCKNTFGGFKCSCPPGLTGHRCELDVDECANGTSVCANGGTCVNMFGNYTCQCDSGFTGTLCEEDVDECTESPCVNGGTCENRFGSFECICPSGFAGRVCDKDEDECLRSPCSNGGSCVNTFGNFTCLCSAGFTGSLCDEDIDECLMAPCFNESTCVNTIGNFTCQCPPGFEGRLCDEDVDECSESPPKCRNGGNCTNTVGSFRCTCPTGLTGRHCEQDIDECKLAAPPCRNNGSCQNSFGGFSCRCGPAFRGRHCEIRSEASVGSTTEEPSKLLVYILIGVGVLLIGAASVAAGIAFYRIRRSGRSNISGAENNETVSDCAAVEQGLSNPAYMSTSEIGLQEN</sequence>
<dbReference type="InterPro" id="IPR000742">
    <property type="entry name" value="EGF"/>
</dbReference>
<dbReference type="FunFam" id="2.10.25.10:FF:000327">
    <property type="entry name" value="neurogenic locus notch homolog protein 4"/>
    <property type="match status" value="1"/>
</dbReference>
<feature type="disulfide bond" evidence="13">
    <location>
        <begin position="317"/>
        <end position="326"/>
    </location>
</feature>
<dbReference type="SMART" id="SM00179">
    <property type="entry name" value="EGF_CA"/>
    <property type="match status" value="9"/>
</dbReference>
<comment type="caution">
    <text evidence="13">Lacks conserved residue(s) required for the propagation of feature annotation.</text>
</comment>
<evidence type="ECO:0000256" key="12">
    <source>
        <dbReference type="ARBA" id="ARBA00023180"/>
    </source>
</evidence>
<dbReference type="GO" id="GO:0005509">
    <property type="term" value="F:calcium ion binding"/>
    <property type="evidence" value="ECO:0007669"/>
    <property type="project" value="InterPro"/>
</dbReference>
<evidence type="ECO:0000256" key="7">
    <source>
        <dbReference type="ARBA" id="ARBA00022536"/>
    </source>
</evidence>
<dbReference type="InterPro" id="IPR001774">
    <property type="entry name" value="DSL"/>
</dbReference>
<dbReference type="GO" id="GO:0005576">
    <property type="term" value="C:extracellular region"/>
    <property type="evidence" value="ECO:0007669"/>
    <property type="project" value="UniProtKB-SubCell"/>
</dbReference>
<dbReference type="OrthoDB" id="5953235at2759"/>
<keyword evidence="9 15" id="KW-0677">Repeat</keyword>
<feature type="domain" description="EGF-like" evidence="18">
    <location>
        <begin position="211"/>
        <end position="247"/>
    </location>
</feature>
<dbReference type="SMART" id="SM00051">
    <property type="entry name" value="DSL"/>
    <property type="match status" value="1"/>
</dbReference>
<dbReference type="PANTHER" id="PTHR12916:SF10">
    <property type="entry name" value="NEUROGENIC LOCUS NOTCH HOMOLOG PROTEIN 2 PRECURSOR"/>
    <property type="match status" value="1"/>
</dbReference>
<evidence type="ECO:0000256" key="5">
    <source>
        <dbReference type="ARBA" id="ARBA00022490"/>
    </source>
</evidence>
<evidence type="ECO:0000256" key="8">
    <source>
        <dbReference type="ARBA" id="ARBA00022729"/>
    </source>
</evidence>
<feature type="domain" description="EGF-like" evidence="18">
    <location>
        <begin position="249"/>
        <end position="287"/>
    </location>
</feature>
<dbReference type="PROSITE" id="PS01187">
    <property type="entry name" value="EGF_CA"/>
    <property type="match status" value="3"/>
</dbReference>
<dbReference type="FunFam" id="2.10.25.10:FF:000100">
    <property type="entry name" value="neurogenic locus notch homolog protein 3"/>
    <property type="match status" value="1"/>
</dbReference>
<feature type="disulfide bond" evidence="13">
    <location>
        <begin position="237"/>
        <end position="246"/>
    </location>
</feature>
<keyword evidence="21" id="KW-1185">Reference proteome</keyword>
<feature type="domain" description="EGF-like" evidence="18">
    <location>
        <begin position="329"/>
        <end position="367"/>
    </location>
</feature>
<evidence type="ECO:0000313" key="21">
    <source>
        <dbReference type="Proteomes" id="UP000215902"/>
    </source>
</evidence>
<keyword evidence="5" id="KW-0963">Cytoplasm</keyword>
<dbReference type="EMBL" id="NIVC01000092">
    <property type="protein sequence ID" value="PAA91279.1"/>
    <property type="molecule type" value="Genomic_DNA"/>
</dbReference>
<dbReference type="STRING" id="282301.A0A267H165"/>
<dbReference type="PROSITE" id="PS50026">
    <property type="entry name" value="EGF_3"/>
    <property type="match status" value="9"/>
</dbReference>
<feature type="domain" description="EGF-like" evidence="18">
    <location>
        <begin position="289"/>
        <end position="327"/>
    </location>
</feature>
<feature type="domain" description="EGF-like" evidence="18">
    <location>
        <begin position="407"/>
        <end position="443"/>
    </location>
</feature>
<dbReference type="FunFam" id="2.10.25.140:FF:000001">
    <property type="entry name" value="Delta-like protein"/>
    <property type="match status" value="1"/>
</dbReference>
<dbReference type="Pfam" id="PF00008">
    <property type="entry name" value="EGF"/>
    <property type="match status" value="2"/>
</dbReference>
<comment type="caution">
    <text evidence="20">The sequence shown here is derived from an EMBL/GenBank/DDBJ whole genome shotgun (WGS) entry which is preliminary data.</text>
</comment>
<dbReference type="Pfam" id="PF01414">
    <property type="entry name" value="DSL"/>
    <property type="match status" value="1"/>
</dbReference>
<keyword evidence="11 13" id="KW-1015">Disulfide bond</keyword>
<feature type="disulfide bond" evidence="13">
    <location>
        <begin position="277"/>
        <end position="286"/>
    </location>
</feature>
<dbReference type="PROSITE" id="PS51051">
    <property type="entry name" value="DSL"/>
    <property type="match status" value="1"/>
</dbReference>
<dbReference type="GO" id="GO:0016020">
    <property type="term" value="C:membrane"/>
    <property type="evidence" value="ECO:0007669"/>
    <property type="project" value="UniProtKB-SubCell"/>
</dbReference>
<dbReference type="GO" id="GO:0005737">
    <property type="term" value="C:cytoplasm"/>
    <property type="evidence" value="ECO:0007669"/>
    <property type="project" value="UniProtKB-SubCell"/>
</dbReference>
<keyword evidence="10" id="KW-0106">Calcium</keyword>
<feature type="domain" description="EGF-like" evidence="18">
    <location>
        <begin position="445"/>
        <end position="481"/>
    </location>
</feature>
<evidence type="ECO:0000256" key="6">
    <source>
        <dbReference type="ARBA" id="ARBA00022525"/>
    </source>
</evidence>
<dbReference type="InterPro" id="IPR018097">
    <property type="entry name" value="EGF_Ca-bd_CS"/>
</dbReference>
<keyword evidence="6" id="KW-0964">Secreted</keyword>
<dbReference type="AlphaFoldDB" id="A0A267H165"/>
<dbReference type="SMART" id="SM00181">
    <property type="entry name" value="EGF"/>
    <property type="match status" value="9"/>
</dbReference>
<dbReference type="InterPro" id="IPR009030">
    <property type="entry name" value="Growth_fac_rcpt_cys_sf"/>
</dbReference>
<evidence type="ECO:0000259" key="19">
    <source>
        <dbReference type="PROSITE" id="PS51051"/>
    </source>
</evidence>
<keyword evidence="12" id="KW-0325">Glycoprotein</keyword>
<dbReference type="Pfam" id="PF07645">
    <property type="entry name" value="EGF_CA"/>
    <property type="match status" value="6"/>
</dbReference>
<organism evidence="20 21">
    <name type="scientific">Macrostomum lignano</name>
    <dbReference type="NCBI Taxonomy" id="282301"/>
    <lineage>
        <taxon>Eukaryota</taxon>
        <taxon>Metazoa</taxon>
        <taxon>Spiralia</taxon>
        <taxon>Lophotrochozoa</taxon>
        <taxon>Platyhelminthes</taxon>
        <taxon>Rhabditophora</taxon>
        <taxon>Macrostomorpha</taxon>
        <taxon>Macrostomida</taxon>
        <taxon>Macrostomidae</taxon>
        <taxon>Macrostomum</taxon>
    </lineage>
</organism>
<dbReference type="PROSITE" id="PS00022">
    <property type="entry name" value="EGF_1"/>
    <property type="match status" value="9"/>
</dbReference>
<dbReference type="FunFam" id="2.10.25.10:FF:000425">
    <property type="entry name" value="Eyes shut homolog"/>
    <property type="match status" value="1"/>
</dbReference>
<dbReference type="InterPro" id="IPR013032">
    <property type="entry name" value="EGF-like_CS"/>
</dbReference>
<evidence type="ECO:0000256" key="14">
    <source>
        <dbReference type="PROSITE-ProRule" id="PRU00377"/>
    </source>
</evidence>
<feature type="domain" description="EGF-like" evidence="18">
    <location>
        <begin position="483"/>
        <end position="521"/>
    </location>
</feature>
<reference evidence="20 21" key="1">
    <citation type="submission" date="2017-06" db="EMBL/GenBank/DDBJ databases">
        <title>A platform for efficient transgenesis in Macrostomum lignano, a flatworm model organism for stem cell research.</title>
        <authorList>
            <person name="Berezikov E."/>
        </authorList>
    </citation>
    <scope>NUCLEOTIDE SEQUENCE [LARGE SCALE GENOMIC DNA]</scope>
    <source>
        <strain evidence="20">DV1</strain>
        <tissue evidence="20">Whole organism</tissue>
    </source>
</reference>
<dbReference type="FunFam" id="2.10.25.10:FF:000125">
    <property type="entry name" value="Neurogenic locus notch protein-like"/>
    <property type="match status" value="4"/>
</dbReference>
<evidence type="ECO:0000259" key="18">
    <source>
        <dbReference type="PROSITE" id="PS50026"/>
    </source>
</evidence>
<feature type="disulfide bond" evidence="14">
    <location>
        <begin position="200"/>
        <end position="209"/>
    </location>
</feature>
<dbReference type="Gene3D" id="2.10.25.140">
    <property type="match status" value="1"/>
</dbReference>
<dbReference type="PRINTS" id="PR00010">
    <property type="entry name" value="EGFBLOOD"/>
</dbReference>
<comment type="similarity">
    <text evidence="3">Belongs to the NOTCH family.</text>
</comment>
<comment type="function">
    <text evidence="15">Putative Notch ligand involved in the mediation of Notch signaling.</text>
</comment>
<evidence type="ECO:0000256" key="17">
    <source>
        <dbReference type="SAM" id="SignalP"/>
    </source>
</evidence>
<feature type="disulfide bond" evidence="13">
    <location>
        <begin position="471"/>
        <end position="480"/>
    </location>
</feature>
<evidence type="ECO:0000256" key="11">
    <source>
        <dbReference type="ARBA" id="ARBA00023157"/>
    </source>
</evidence>
<dbReference type="InterPro" id="IPR001881">
    <property type="entry name" value="EGF-like_Ca-bd_dom"/>
</dbReference>
<evidence type="ECO:0000256" key="10">
    <source>
        <dbReference type="ARBA" id="ARBA00022837"/>
    </source>
</evidence>
<keyword evidence="15 16" id="KW-1133">Transmembrane helix</keyword>
<dbReference type="GO" id="GO:0005112">
    <property type="term" value="F:Notch binding"/>
    <property type="evidence" value="ECO:0007669"/>
    <property type="project" value="TreeGrafter"/>
</dbReference>
<dbReference type="FunFam" id="2.10.25.10:FF:000471">
    <property type="entry name" value="Protein lin-12"/>
    <property type="match status" value="1"/>
</dbReference>
<dbReference type="PROSITE" id="PS00010">
    <property type="entry name" value="ASX_HYDROXYL"/>
    <property type="match status" value="8"/>
</dbReference>